<name>A0AAU7F057_9PSED</name>
<evidence type="ECO:0000313" key="1">
    <source>
        <dbReference type="EMBL" id="XBL97276.1"/>
    </source>
</evidence>
<gene>
    <name evidence="1" type="ORF">ABHN08_04695</name>
</gene>
<protein>
    <recommendedName>
        <fullName evidence="2">CdiI immunity protein domain-containing protein</fullName>
    </recommendedName>
</protein>
<sequence length="119" mass="14371">MMKKTYEIVDIKNLLFVFDIENTTDVERERLIVEKNVNDSRQLKELFDTVLRPEFCEYTDAEQESLINTVEHFLERNDNFDRVFNRMTTYFDEEITDRSSFMRLLLECLTKYRDETGCG</sequence>
<evidence type="ECO:0008006" key="2">
    <source>
        <dbReference type="Google" id="ProtNLM"/>
    </source>
</evidence>
<dbReference type="AlphaFoldDB" id="A0AAU7F057"/>
<accession>A0AAU7F057</accession>
<dbReference type="EMBL" id="CP157354">
    <property type="protein sequence ID" value="XBL97276.1"/>
    <property type="molecule type" value="Genomic_DNA"/>
</dbReference>
<proteinExistence type="predicted"/>
<organism evidence="1">
    <name type="scientific">Pseudomonas iranensis</name>
    <dbReference type="NCBI Taxonomy" id="2745503"/>
    <lineage>
        <taxon>Bacteria</taxon>
        <taxon>Pseudomonadati</taxon>
        <taxon>Pseudomonadota</taxon>
        <taxon>Gammaproteobacteria</taxon>
        <taxon>Pseudomonadales</taxon>
        <taxon>Pseudomonadaceae</taxon>
        <taxon>Pseudomonas</taxon>
    </lineage>
</organism>
<reference evidence="1" key="1">
    <citation type="submission" date="2024-05" db="EMBL/GenBank/DDBJ databases">
        <title>Draft genome sequence of Pseudomonas iranensis M7D1.</title>
        <authorList>
            <person name="Miller S.L."/>
            <person name="Nsubuga A."/>
            <person name="Lu N."/>
            <person name="King J."/>
            <person name="Shears P."/>
            <person name="Lawson P.A."/>
        </authorList>
    </citation>
    <scope>NUCLEOTIDE SEQUENCE</scope>
    <source>
        <strain evidence="1">M7D1</strain>
    </source>
</reference>